<feature type="transmembrane region" description="Helical" evidence="6">
    <location>
        <begin position="443"/>
        <end position="463"/>
    </location>
</feature>
<dbReference type="CDD" id="cd07731">
    <property type="entry name" value="ComA-like_MBL-fold"/>
    <property type="match status" value="1"/>
</dbReference>
<gene>
    <name evidence="8" type="ORF">LI90_2997</name>
</gene>
<dbReference type="NCBIfam" id="TIGR00360">
    <property type="entry name" value="ComEC_N-term"/>
    <property type="match status" value="1"/>
</dbReference>
<dbReference type="PANTHER" id="PTHR30619:SF1">
    <property type="entry name" value="RECOMBINATION PROTEIN 2"/>
    <property type="match status" value="1"/>
</dbReference>
<dbReference type="Proteomes" id="UP000070188">
    <property type="component" value="Unassembled WGS sequence"/>
</dbReference>
<sequence>MCLGLPPPAALAGGGCVLAVAGLLLLSWRRRWTRILAGALACAAAGASVAGIRVAGLLAGPVPELAGQSVVAELVVTGDPERGEPRVRGSALARAVVTVPARLVSVTSGRRTYAVRSPVIVRAYGPGWSDLVPSTRVRVSGRLDPGRPERGVVATLTPRGPVAVVAGPSRVQELAGRLRSGLRGAVGELPPDVRGLVPALVVGDTSGMPADLVEDFRTAGLSHVTAVSGFNVAVVFGVALLAARWCGLTRTAPLVGAAAIAGFVLLARPQPSVLRAAAMGLLTVVALLTGRRKQAVSALCVAVLVLLLADPWLARSYGFALSVLATCGILLLAPRWRAALARRLPGPLADGIAVPAAAEVACAPVVAMLSAHVSLVAIPANLLAAPAVAPATIFGLLATLAAPIHHGAAELLGRLAGLAARWIVTVARHAAALPGAAVSWPGGVTGAVTLAGVLLVVLLLAPYALRHRAVTALTVALVAVWAVRPVLPDGWPPRGWVAVACDVGQGDALVLAAGEGVGIVVDTGPDPRAVDRCLRDLGVRRVPLILLTHFHADHVEGLPGVLRGRHVGEIEVGLVPEPRGEVRRVERWARAAGVPVTRAAIGEQRRIGDLSWRVLWPARVIRGEGSVPNNASLVVLAERAGVRMLLTGDLETAAQRALLQQEPTLRADVLKVPHHGSAFQDPRLTWTVQPRLALIPVGRDNPYGHPAPSTLVLLRATGARVLRTDTDGEIAVVGSAGRLGVVTRSTSKRRARRRRFPGPPITVAAEGCRTVPGTWNAGF</sequence>
<dbReference type="PATRIC" id="fig|1469144.10.peg.3231"/>
<comment type="caution">
    <text evidence="8">The sequence shown here is derived from an EMBL/GenBank/DDBJ whole genome shotgun (WGS) entry which is preliminary data.</text>
</comment>
<dbReference type="SMART" id="SM00849">
    <property type="entry name" value="Lactamase_B"/>
    <property type="match status" value="1"/>
</dbReference>
<dbReference type="InterPro" id="IPR001279">
    <property type="entry name" value="Metallo-B-lactamas"/>
</dbReference>
<keyword evidence="3 6" id="KW-0812">Transmembrane</keyword>
<evidence type="ECO:0000259" key="7">
    <source>
        <dbReference type="SMART" id="SM00849"/>
    </source>
</evidence>
<evidence type="ECO:0000256" key="4">
    <source>
        <dbReference type="ARBA" id="ARBA00022989"/>
    </source>
</evidence>
<dbReference type="Pfam" id="PF00753">
    <property type="entry name" value="Lactamase_B"/>
    <property type="match status" value="1"/>
</dbReference>
<dbReference type="Pfam" id="PF03772">
    <property type="entry name" value="Competence"/>
    <property type="match status" value="1"/>
</dbReference>
<reference evidence="9" key="1">
    <citation type="submission" date="2015-04" db="EMBL/GenBank/DDBJ databases">
        <title>Physiological reanalysis, assessment of diazotrophy, and genome sequences of multiple isolates of Streptomyces thermoautotrophicus.</title>
        <authorList>
            <person name="MacKellar D.C."/>
            <person name="Lieber L."/>
            <person name="Norman J."/>
            <person name="Bolger A."/>
            <person name="Tobin C."/>
            <person name="Murray J.W."/>
            <person name="Chang R."/>
            <person name="Ford T."/>
            <person name="Nguyen P.Q."/>
            <person name="Woodward J."/>
            <person name="Permingeat H."/>
            <person name="Joshi N.S."/>
            <person name="Silver P.A."/>
            <person name="Usadel B."/>
            <person name="Rutherford A.W."/>
            <person name="Friesen M."/>
            <person name="Prell J."/>
        </authorList>
    </citation>
    <scope>NUCLEOTIDE SEQUENCE [LARGE SCALE GENOMIC DNA]</scope>
    <source>
        <strain evidence="9">H1</strain>
    </source>
</reference>
<name>A0A132MX72_9ACTN</name>
<protein>
    <submittedName>
        <fullName evidence="8">Putative integral membrane protein</fullName>
    </submittedName>
</protein>
<dbReference type="Pfam" id="PF13567">
    <property type="entry name" value="DUF4131"/>
    <property type="match status" value="1"/>
</dbReference>
<dbReference type="InterPro" id="IPR035681">
    <property type="entry name" value="ComA-like_MBL"/>
</dbReference>
<evidence type="ECO:0000313" key="8">
    <source>
        <dbReference type="EMBL" id="KWX01962.1"/>
    </source>
</evidence>
<dbReference type="InterPro" id="IPR004477">
    <property type="entry name" value="ComEC_N"/>
</dbReference>
<proteinExistence type="predicted"/>
<feature type="transmembrane region" description="Helical" evidence="6">
    <location>
        <begin position="296"/>
        <end position="313"/>
    </location>
</feature>
<feature type="transmembrane region" description="Helical" evidence="6">
    <location>
        <begin position="383"/>
        <end position="404"/>
    </location>
</feature>
<evidence type="ECO:0000256" key="1">
    <source>
        <dbReference type="ARBA" id="ARBA00004651"/>
    </source>
</evidence>
<keyword evidence="9" id="KW-1185">Reference proteome</keyword>
<keyword evidence="2" id="KW-1003">Cell membrane</keyword>
<evidence type="ECO:0000256" key="6">
    <source>
        <dbReference type="SAM" id="Phobius"/>
    </source>
</evidence>
<feature type="transmembrane region" description="Helical" evidence="6">
    <location>
        <begin position="319"/>
        <end position="336"/>
    </location>
</feature>
<dbReference type="EMBL" id="LAXD01000001">
    <property type="protein sequence ID" value="KWX01962.1"/>
    <property type="molecule type" value="Genomic_DNA"/>
</dbReference>
<feature type="transmembrane region" description="Helical" evidence="6">
    <location>
        <begin position="221"/>
        <end position="241"/>
    </location>
</feature>
<comment type="subcellular location">
    <subcellularLocation>
        <location evidence="1">Cell membrane</location>
        <topology evidence="1">Multi-pass membrane protein</topology>
    </subcellularLocation>
</comment>
<evidence type="ECO:0000313" key="9">
    <source>
        <dbReference type="Proteomes" id="UP000070188"/>
    </source>
</evidence>
<feature type="transmembrane region" description="Helical" evidence="6">
    <location>
        <begin position="248"/>
        <end position="267"/>
    </location>
</feature>
<dbReference type="STRING" id="1469144.LI90_2997"/>
<dbReference type="InterPro" id="IPR025405">
    <property type="entry name" value="DUF4131"/>
</dbReference>
<feature type="domain" description="Metallo-beta-lactamase" evidence="7">
    <location>
        <begin position="505"/>
        <end position="675"/>
    </location>
</feature>
<evidence type="ECO:0000256" key="2">
    <source>
        <dbReference type="ARBA" id="ARBA00022475"/>
    </source>
</evidence>
<organism evidence="8 9">
    <name type="scientific">Carbonactinospora thermoautotrophica</name>
    <dbReference type="NCBI Taxonomy" id="1469144"/>
    <lineage>
        <taxon>Bacteria</taxon>
        <taxon>Bacillati</taxon>
        <taxon>Actinomycetota</taxon>
        <taxon>Actinomycetes</taxon>
        <taxon>Kitasatosporales</taxon>
        <taxon>Carbonactinosporaceae</taxon>
        <taxon>Carbonactinospora</taxon>
    </lineage>
</organism>
<dbReference type="SUPFAM" id="SSF56281">
    <property type="entry name" value="Metallo-hydrolase/oxidoreductase"/>
    <property type="match status" value="1"/>
</dbReference>
<dbReference type="Gene3D" id="3.60.15.10">
    <property type="entry name" value="Ribonuclease Z/Hydroxyacylglutathione hydrolase-like"/>
    <property type="match status" value="1"/>
</dbReference>
<feature type="transmembrane region" description="Helical" evidence="6">
    <location>
        <begin position="6"/>
        <end position="28"/>
    </location>
</feature>
<dbReference type="GO" id="GO:0005886">
    <property type="term" value="C:plasma membrane"/>
    <property type="evidence" value="ECO:0007669"/>
    <property type="project" value="UniProtKB-SubCell"/>
</dbReference>
<feature type="transmembrane region" description="Helical" evidence="6">
    <location>
        <begin position="35"/>
        <end position="59"/>
    </location>
</feature>
<accession>A0A132MX72</accession>
<evidence type="ECO:0000256" key="5">
    <source>
        <dbReference type="ARBA" id="ARBA00023136"/>
    </source>
</evidence>
<keyword evidence="5 6" id="KW-0472">Membrane</keyword>
<keyword evidence="4 6" id="KW-1133">Transmembrane helix</keyword>
<dbReference type="PANTHER" id="PTHR30619">
    <property type="entry name" value="DNA INTERNALIZATION/COMPETENCE PROTEIN COMEC/REC2"/>
    <property type="match status" value="1"/>
</dbReference>
<feature type="transmembrane region" description="Helical" evidence="6">
    <location>
        <begin position="470"/>
        <end position="487"/>
    </location>
</feature>
<evidence type="ECO:0000256" key="3">
    <source>
        <dbReference type="ARBA" id="ARBA00022692"/>
    </source>
</evidence>
<dbReference type="InterPro" id="IPR036866">
    <property type="entry name" value="RibonucZ/Hydroxyglut_hydro"/>
</dbReference>
<feature type="transmembrane region" description="Helical" evidence="6">
    <location>
        <begin position="273"/>
        <end position="289"/>
    </location>
</feature>
<dbReference type="InterPro" id="IPR052159">
    <property type="entry name" value="Competence_DNA_uptake"/>
</dbReference>
<dbReference type="AlphaFoldDB" id="A0A132MX72"/>